<dbReference type="EMBL" id="JBCNJP010000023">
    <property type="protein sequence ID" value="KAK9058041.1"/>
    <property type="molecule type" value="Genomic_DNA"/>
</dbReference>
<keyword evidence="1" id="KW-0694">RNA-binding</keyword>
<organism evidence="3 4">
    <name type="scientific">Deinandra increscens subsp. villosa</name>
    <dbReference type="NCBI Taxonomy" id="3103831"/>
    <lineage>
        <taxon>Eukaryota</taxon>
        <taxon>Viridiplantae</taxon>
        <taxon>Streptophyta</taxon>
        <taxon>Embryophyta</taxon>
        <taxon>Tracheophyta</taxon>
        <taxon>Spermatophyta</taxon>
        <taxon>Magnoliopsida</taxon>
        <taxon>eudicotyledons</taxon>
        <taxon>Gunneridae</taxon>
        <taxon>Pentapetalae</taxon>
        <taxon>asterids</taxon>
        <taxon>campanulids</taxon>
        <taxon>Asterales</taxon>
        <taxon>Asteraceae</taxon>
        <taxon>Asteroideae</taxon>
        <taxon>Heliantheae alliance</taxon>
        <taxon>Madieae</taxon>
        <taxon>Madiinae</taxon>
        <taxon>Deinandra</taxon>
    </lineage>
</organism>
<name>A0AAP0CLB3_9ASTR</name>
<dbReference type="GO" id="GO:0003723">
    <property type="term" value="F:RNA binding"/>
    <property type="evidence" value="ECO:0007669"/>
    <property type="project" value="UniProtKB-UniRule"/>
</dbReference>
<dbReference type="Proteomes" id="UP001408789">
    <property type="component" value="Unassembled WGS sequence"/>
</dbReference>
<dbReference type="Gene3D" id="3.30.70.330">
    <property type="match status" value="1"/>
</dbReference>
<sequence>MDSRGREIETGEGDWHTVHRRKKDGKSLARKKWDWPKSVVSFFISNIPDECTKLRLRNECAQFGRVVDTFISNKKGKWGYRFGFVKFDDVRDVRMLERVLGKIKMGNHILSANLEKFDRNKQSIAPLPNSQAGNHTGVPNVWSRLSY</sequence>
<evidence type="ECO:0000313" key="3">
    <source>
        <dbReference type="EMBL" id="KAK9058041.1"/>
    </source>
</evidence>
<comment type="caution">
    <text evidence="3">The sequence shown here is derived from an EMBL/GenBank/DDBJ whole genome shotgun (WGS) entry which is preliminary data.</text>
</comment>
<protein>
    <recommendedName>
        <fullName evidence="2">RRM domain-containing protein</fullName>
    </recommendedName>
</protein>
<reference evidence="3 4" key="1">
    <citation type="submission" date="2024-04" db="EMBL/GenBank/DDBJ databases">
        <title>The reference genome of an endangered Asteraceae, Deinandra increscens subsp. villosa, native to the Central Coast of California.</title>
        <authorList>
            <person name="Guilliams M."/>
            <person name="Hasenstab-Lehman K."/>
            <person name="Meyer R."/>
            <person name="Mcevoy S."/>
        </authorList>
    </citation>
    <scope>NUCLEOTIDE SEQUENCE [LARGE SCALE GENOMIC DNA]</scope>
    <source>
        <tissue evidence="3">Leaf</tissue>
    </source>
</reference>
<evidence type="ECO:0000313" key="4">
    <source>
        <dbReference type="Proteomes" id="UP001408789"/>
    </source>
</evidence>
<dbReference type="InterPro" id="IPR000504">
    <property type="entry name" value="RRM_dom"/>
</dbReference>
<evidence type="ECO:0000259" key="2">
    <source>
        <dbReference type="PROSITE" id="PS50102"/>
    </source>
</evidence>
<dbReference type="SUPFAM" id="SSF54928">
    <property type="entry name" value="RNA-binding domain, RBD"/>
    <property type="match status" value="1"/>
</dbReference>
<dbReference type="CDD" id="cd00590">
    <property type="entry name" value="RRM_SF"/>
    <property type="match status" value="1"/>
</dbReference>
<dbReference type="InterPro" id="IPR035979">
    <property type="entry name" value="RBD_domain_sf"/>
</dbReference>
<dbReference type="Pfam" id="PF00076">
    <property type="entry name" value="RRM_1"/>
    <property type="match status" value="1"/>
</dbReference>
<feature type="domain" description="RRM" evidence="2">
    <location>
        <begin position="40"/>
        <end position="117"/>
    </location>
</feature>
<gene>
    <name evidence="3" type="ORF">SSX86_022881</name>
</gene>
<accession>A0AAP0CLB3</accession>
<proteinExistence type="predicted"/>
<keyword evidence="4" id="KW-1185">Reference proteome</keyword>
<dbReference type="InterPro" id="IPR012677">
    <property type="entry name" value="Nucleotide-bd_a/b_plait_sf"/>
</dbReference>
<dbReference type="PROSITE" id="PS50102">
    <property type="entry name" value="RRM"/>
    <property type="match status" value="1"/>
</dbReference>
<evidence type="ECO:0000256" key="1">
    <source>
        <dbReference type="PROSITE-ProRule" id="PRU00176"/>
    </source>
</evidence>
<dbReference type="SMART" id="SM00360">
    <property type="entry name" value="RRM"/>
    <property type="match status" value="1"/>
</dbReference>
<dbReference type="AlphaFoldDB" id="A0AAP0CLB3"/>